<reference evidence="2 3" key="1">
    <citation type="submission" date="2024-02" db="EMBL/GenBank/DDBJ databases">
        <title>Bacteria isolated from the canopy kelp, Nereocystis luetkeana.</title>
        <authorList>
            <person name="Pfister C.A."/>
            <person name="Younker I.T."/>
            <person name="Light S.H."/>
        </authorList>
    </citation>
    <scope>NUCLEOTIDE SEQUENCE [LARGE SCALE GENOMIC DNA]</scope>
    <source>
        <strain evidence="2 3">TI.1.03</strain>
    </source>
</reference>
<name>A0ABU9H2A8_9GAMM</name>
<sequence>MKFIGWIPNLRGRLSFDTIGSSTKPYPYEKTKEFHHSLVSQSNRKLNDSALPRLLRKTLFECKLSPFRLLSKFNKTIEKLSYHSGDFKFSFYYLEPDGLEYNAYLTGYVIIEPNAKLPSQDCKEVLCSQRLLKSMNISGIQSILDRSLVVTKIKIDRDGFCELSNLYVRKIQRENLLWTSSVQDGFNQFVEESIHQTYYFIKDVCHQHQHHDSKTDNLLPLAKCDGRELNRVYEELSIKVFKSLYRLILKKRRSDSIKDFYSMKGILCYLKSFRNVVSKRKISVNNFHSEDDAFLSGSIEAKSSCISAERDRKKNFIGMLPSIVSLPISFLALCFAFSSMVMIYSNKLVGGKHLVTELSRDSLSTYFELIQFLISHPISFFGIMASAFLSFFFVCSDLFKESRFSNDFWRIIFGFKKQKVIGVVIMSCALLLMYKSIGMIEPQMKIYVADTIQNLLNNF</sequence>
<dbReference type="EMBL" id="JBAKAW010000012">
    <property type="protein sequence ID" value="MEL0655992.1"/>
    <property type="molecule type" value="Genomic_DNA"/>
</dbReference>
<feature type="transmembrane region" description="Helical" evidence="1">
    <location>
        <begin position="316"/>
        <end position="344"/>
    </location>
</feature>
<protein>
    <submittedName>
        <fullName evidence="2">Uncharacterized protein</fullName>
    </submittedName>
</protein>
<proteinExistence type="predicted"/>
<keyword evidence="1" id="KW-0472">Membrane</keyword>
<gene>
    <name evidence="2" type="ORF">V6257_13225</name>
</gene>
<accession>A0ABU9H2A8</accession>
<keyword evidence="1" id="KW-0812">Transmembrane</keyword>
<feature type="transmembrane region" description="Helical" evidence="1">
    <location>
        <begin position="378"/>
        <end position="399"/>
    </location>
</feature>
<evidence type="ECO:0000313" key="3">
    <source>
        <dbReference type="Proteomes" id="UP001371391"/>
    </source>
</evidence>
<dbReference type="Proteomes" id="UP001371391">
    <property type="component" value="Unassembled WGS sequence"/>
</dbReference>
<keyword evidence="1" id="KW-1133">Transmembrane helix</keyword>
<keyword evidence="3" id="KW-1185">Reference proteome</keyword>
<feature type="transmembrane region" description="Helical" evidence="1">
    <location>
        <begin position="420"/>
        <end position="437"/>
    </location>
</feature>
<dbReference type="RefSeq" id="WP_341603099.1">
    <property type="nucleotide sequence ID" value="NZ_JBAKAW010000012.1"/>
</dbReference>
<evidence type="ECO:0000256" key="1">
    <source>
        <dbReference type="SAM" id="Phobius"/>
    </source>
</evidence>
<organism evidence="2 3">
    <name type="scientific">Pseudoalteromonas issachenkonii</name>
    <dbReference type="NCBI Taxonomy" id="152297"/>
    <lineage>
        <taxon>Bacteria</taxon>
        <taxon>Pseudomonadati</taxon>
        <taxon>Pseudomonadota</taxon>
        <taxon>Gammaproteobacteria</taxon>
        <taxon>Alteromonadales</taxon>
        <taxon>Pseudoalteromonadaceae</taxon>
        <taxon>Pseudoalteromonas</taxon>
    </lineage>
</organism>
<comment type="caution">
    <text evidence="2">The sequence shown here is derived from an EMBL/GenBank/DDBJ whole genome shotgun (WGS) entry which is preliminary data.</text>
</comment>
<evidence type="ECO:0000313" key="2">
    <source>
        <dbReference type="EMBL" id="MEL0655992.1"/>
    </source>
</evidence>